<keyword evidence="1" id="KW-0472">Membrane</keyword>
<dbReference type="InterPro" id="IPR005804">
    <property type="entry name" value="FA_desaturase_dom"/>
</dbReference>
<gene>
    <name evidence="3" type="ORF">E0L20_01490</name>
</gene>
<dbReference type="Pfam" id="PF00487">
    <property type="entry name" value="FA_desaturase"/>
    <property type="match status" value="1"/>
</dbReference>
<feature type="domain" description="Fatty acid desaturase" evidence="2">
    <location>
        <begin position="53"/>
        <end position="288"/>
    </location>
</feature>
<dbReference type="RefSeq" id="WP_131632350.1">
    <property type="nucleotide sequence ID" value="NZ_SJOO01000001.1"/>
</dbReference>
<evidence type="ECO:0000259" key="2">
    <source>
        <dbReference type="Pfam" id="PF00487"/>
    </source>
</evidence>
<feature type="transmembrane region" description="Helical" evidence="1">
    <location>
        <begin position="84"/>
        <end position="102"/>
    </location>
</feature>
<feature type="transmembrane region" description="Helical" evidence="1">
    <location>
        <begin position="190"/>
        <end position="216"/>
    </location>
</feature>
<organism evidence="3 4">
    <name type="scientific">Enterobacter wuhouensis</name>
    <dbReference type="NCBI Taxonomy" id="2529381"/>
    <lineage>
        <taxon>Bacteria</taxon>
        <taxon>Pseudomonadati</taxon>
        <taxon>Pseudomonadota</taxon>
        <taxon>Gammaproteobacteria</taxon>
        <taxon>Enterobacterales</taxon>
        <taxon>Enterobacteriaceae</taxon>
        <taxon>Enterobacter</taxon>
    </lineage>
</organism>
<reference evidence="3 4" key="1">
    <citation type="submission" date="2019-02" db="EMBL/GenBank/DDBJ databases">
        <title>The draft genome of Enterobacter spp. strains.</title>
        <authorList>
            <person name="Wang C."/>
            <person name="Feng Y."/>
            <person name="Zong Z."/>
        </authorList>
    </citation>
    <scope>NUCLEOTIDE SEQUENCE [LARGE SCALE GENOMIC DNA]</scope>
    <source>
        <strain evidence="3 4">WCHEW120002</strain>
    </source>
</reference>
<feature type="transmembrane region" description="Helical" evidence="1">
    <location>
        <begin position="157"/>
        <end position="178"/>
    </location>
</feature>
<accession>A0A4R0GCA1</accession>
<name>A0A4R0GCA1_9ENTR</name>
<dbReference type="AlphaFoldDB" id="A0A4R0GCA1"/>
<dbReference type="OrthoDB" id="784276at2"/>
<evidence type="ECO:0000256" key="1">
    <source>
        <dbReference type="SAM" id="Phobius"/>
    </source>
</evidence>
<comment type="caution">
    <text evidence="3">The sequence shown here is derived from an EMBL/GenBank/DDBJ whole genome shotgun (WGS) entry which is preliminary data.</text>
</comment>
<evidence type="ECO:0000313" key="4">
    <source>
        <dbReference type="Proteomes" id="UP000291424"/>
    </source>
</evidence>
<protein>
    <submittedName>
        <fullName evidence="3">Fatty acid desaturase</fullName>
    </submittedName>
</protein>
<dbReference type="Proteomes" id="UP000291424">
    <property type="component" value="Unassembled WGS sequence"/>
</dbReference>
<feature type="transmembrane region" description="Helical" evidence="1">
    <location>
        <begin position="49"/>
        <end position="72"/>
    </location>
</feature>
<feature type="transmembrane region" description="Helical" evidence="1">
    <location>
        <begin position="24"/>
        <end position="43"/>
    </location>
</feature>
<proteinExistence type="predicted"/>
<keyword evidence="1" id="KW-1133">Transmembrane helix</keyword>
<dbReference type="GO" id="GO:0006629">
    <property type="term" value="P:lipid metabolic process"/>
    <property type="evidence" value="ECO:0007669"/>
    <property type="project" value="InterPro"/>
</dbReference>
<dbReference type="EMBL" id="SJOO01000001">
    <property type="protein sequence ID" value="TCB94774.1"/>
    <property type="molecule type" value="Genomic_DNA"/>
</dbReference>
<keyword evidence="1" id="KW-0812">Transmembrane</keyword>
<sequence>MGKRSTLYLNEGQREHIHRLSASLLWRSELPTWLLIIAIYGGWFTTLMFWQTLGLLPATLLLIWFTAWYMSLQHELIHGHPTRIAWLNALFGAMPLAVWYPYGLYRDSHLAHHRHDSLTVPVDDPESYYFTRESWARFSPWQKRVIHARNTFVGRLLLAPLLDILQTLGGAAGAFRHLRWRAMGMWLTHGLLLAGLFAWMIGVGFSPVWFVLAVSYPALALTKVRSFLEHRAADDPLARSAINEAGVFWRVLFLNLNYHSVHHDLPGIPWYGLKTIYLHGREAYQQRNHGFLVKGYGEWLRRFWVRPVDVTVHPGVKRGEEHE</sequence>
<evidence type="ECO:0000313" key="3">
    <source>
        <dbReference type="EMBL" id="TCB94774.1"/>
    </source>
</evidence>